<evidence type="ECO:0000313" key="2">
    <source>
        <dbReference type="Proteomes" id="UP000825933"/>
    </source>
</evidence>
<proteinExistence type="predicted"/>
<protein>
    <submittedName>
        <fullName evidence="1">Uncharacterized protein</fullName>
    </submittedName>
</protein>
<organism evidence="1 2">
    <name type="scientific">Methanobacterium spitsbergense</name>
    <dbReference type="NCBI Taxonomy" id="2874285"/>
    <lineage>
        <taxon>Archaea</taxon>
        <taxon>Methanobacteriati</taxon>
        <taxon>Methanobacteriota</taxon>
        <taxon>Methanomada group</taxon>
        <taxon>Methanobacteria</taxon>
        <taxon>Methanobacteriales</taxon>
        <taxon>Methanobacteriaceae</taxon>
        <taxon>Methanobacterium</taxon>
    </lineage>
</organism>
<dbReference type="EMBL" id="JAIOUQ010000013">
    <property type="protein sequence ID" value="MBZ2166516.1"/>
    <property type="molecule type" value="Genomic_DNA"/>
</dbReference>
<keyword evidence="2" id="KW-1185">Reference proteome</keyword>
<gene>
    <name evidence="1" type="ORF">K8N75_10755</name>
</gene>
<accession>A0A8T5UX80</accession>
<name>A0A8T5UX80_9EURY</name>
<evidence type="ECO:0000313" key="1">
    <source>
        <dbReference type="EMBL" id="MBZ2166516.1"/>
    </source>
</evidence>
<dbReference type="RefSeq" id="WP_223792066.1">
    <property type="nucleotide sequence ID" value="NZ_JAIOUQ010000013.1"/>
</dbReference>
<comment type="caution">
    <text evidence="1">The sequence shown here is derived from an EMBL/GenBank/DDBJ whole genome shotgun (WGS) entry which is preliminary data.</text>
</comment>
<sequence>MSFKQEELEELEEQLVLLYRFVSQNNTLKKFYYEGVDIKPSFKDETGILTGLVNNEESEEILKSCIMEIEDAKQEKLNEFHEVLDSYDMEVLFKKYGMSGVEDVDKLDIKKLVGSL</sequence>
<dbReference type="Proteomes" id="UP000825933">
    <property type="component" value="Unassembled WGS sequence"/>
</dbReference>
<dbReference type="AlphaFoldDB" id="A0A8T5UX80"/>
<reference evidence="2" key="1">
    <citation type="journal article" date="2022" name="Microbiol. Resour. Announc.">
        <title>Draft Genome Sequence of a Methanogenic Archaeon from West Spitsbergen Permafrost.</title>
        <authorList>
            <person name="Trubitsyn V."/>
            <person name="Rivkina E."/>
            <person name="Shcherbakova V."/>
        </authorList>
    </citation>
    <scope>NUCLEOTIDE SEQUENCE [LARGE SCALE GENOMIC DNA]</scope>
    <source>
        <strain evidence="2">VT</strain>
    </source>
</reference>